<evidence type="ECO:0000313" key="4">
    <source>
        <dbReference type="EMBL" id="QGA80300.1"/>
    </source>
</evidence>
<dbReference type="GeneID" id="42364783"/>
<dbReference type="Proteomes" id="UP000377803">
    <property type="component" value="Chromosome"/>
</dbReference>
<protein>
    <submittedName>
        <fullName evidence="4">Concanavalin A-like lectin/glucanases superfamily</fullName>
    </submittedName>
</protein>
<proteinExistence type="predicted"/>
<accession>A0A5Q0UGG2</accession>
<keyword evidence="4" id="KW-0430">Lectin</keyword>
<evidence type="ECO:0000313" key="5">
    <source>
        <dbReference type="Proteomes" id="UP000377803"/>
    </source>
</evidence>
<dbReference type="SMART" id="SM00560">
    <property type="entry name" value="LamGL"/>
    <property type="match status" value="1"/>
</dbReference>
<name>A0A5Q0UGG2_9ARCH</name>
<keyword evidence="1" id="KW-0732">Signal</keyword>
<evidence type="ECO:0000256" key="1">
    <source>
        <dbReference type="ARBA" id="ARBA00022729"/>
    </source>
</evidence>
<dbReference type="SUPFAM" id="SSF49899">
    <property type="entry name" value="Concanavalin A-like lectins/glucanases"/>
    <property type="match status" value="1"/>
</dbReference>
<gene>
    <name evidence="4" type="ORF">LC1Nh_0399</name>
</gene>
<organism evidence="4 5">
    <name type="scientific">Candidatus Nanohalobium constans</name>
    <dbReference type="NCBI Taxonomy" id="2565781"/>
    <lineage>
        <taxon>Archaea</taxon>
        <taxon>Candidatus Nanohalarchaeota</taxon>
        <taxon>Candidatus Nanohalobia</taxon>
        <taxon>Candidatus Nanohalobiales</taxon>
        <taxon>Candidatus Nanohalobiaceae</taxon>
        <taxon>Candidatus Nanohalobium</taxon>
    </lineage>
</organism>
<dbReference type="GO" id="GO:0030246">
    <property type="term" value="F:carbohydrate binding"/>
    <property type="evidence" value="ECO:0007669"/>
    <property type="project" value="UniProtKB-KW"/>
</dbReference>
<keyword evidence="2" id="KW-1015">Disulfide bond</keyword>
<keyword evidence="5" id="KW-1185">Reference proteome</keyword>
<dbReference type="RefSeq" id="WP_153550039.1">
    <property type="nucleotide sequence ID" value="NZ_CP040089.1"/>
</dbReference>
<evidence type="ECO:0000259" key="3">
    <source>
        <dbReference type="SMART" id="SM00560"/>
    </source>
</evidence>
<dbReference type="Gene3D" id="2.60.120.200">
    <property type="match status" value="1"/>
</dbReference>
<reference evidence="5" key="1">
    <citation type="submission" date="2019-05" db="EMBL/GenBank/DDBJ databases">
        <title>Candidatus Nanohalobium constans, a novel model system to study the DPANN nano-sized archaea: genomic and physiological characterization of a nanoarchaeon co-cultured with its chitinotrophic host.</title>
        <authorList>
            <person name="La Cono V."/>
            <person name="Arcadi E."/>
            <person name="Crisafi F."/>
            <person name="Denaro R."/>
            <person name="La Spada G."/>
            <person name="Messina E."/>
            <person name="Smedile F."/>
            <person name="Toshchakov S.V."/>
            <person name="Shevchenko M.A."/>
            <person name="Golyshin P.N."/>
            <person name="Golyshina O.V."/>
            <person name="Ferrer M."/>
            <person name="Rohde M."/>
            <person name="Mushegian A."/>
            <person name="Sorokin D.Y."/>
            <person name="Giuliano L."/>
            <person name="Yakimov M.M."/>
        </authorList>
    </citation>
    <scope>NUCLEOTIDE SEQUENCE [LARGE SCALE GENOMIC DNA]</scope>
    <source>
        <strain evidence="5">LC1Nh</strain>
    </source>
</reference>
<dbReference type="EMBL" id="CP040089">
    <property type="protein sequence ID" value="QGA80300.1"/>
    <property type="molecule type" value="Genomic_DNA"/>
</dbReference>
<evidence type="ECO:0000256" key="2">
    <source>
        <dbReference type="ARBA" id="ARBA00023157"/>
    </source>
</evidence>
<sequence>MVLIGYWPLNEESGSTAYDHSGNEKHGSVNNGGDSTVVGATIGPTGQNAYSFDGSNDYVSTGFNQDNSSFTVSFWARPGSDITDFSNVIGQGDDSKTSNNSFTYTIRWAGGDLDFYTSDGSSNAAVAISAPKSTWNHYTLSWTGSEMRVFKNGKLEGTDNSISKLYSSTNNTELGGLNSSDLFKGSVSEVRIYNHVLTPQEIQYLYTVSQRGRHVSSKKKS</sequence>
<dbReference type="InterPro" id="IPR013320">
    <property type="entry name" value="ConA-like_dom_sf"/>
</dbReference>
<dbReference type="AlphaFoldDB" id="A0A5Q0UGG2"/>
<feature type="domain" description="LamG-like jellyroll fold" evidence="3">
    <location>
        <begin position="68"/>
        <end position="200"/>
    </location>
</feature>
<dbReference type="OrthoDB" id="121941at2157"/>
<dbReference type="KEGG" id="ncon:LC1Nh_0399"/>
<dbReference type="InterPro" id="IPR006558">
    <property type="entry name" value="LamG-like"/>
</dbReference>
<dbReference type="Pfam" id="PF13385">
    <property type="entry name" value="Laminin_G_3"/>
    <property type="match status" value="1"/>
</dbReference>